<organism evidence="2 3">
    <name type="scientific">Romanomermis culicivorax</name>
    <name type="common">Nematode worm</name>
    <dbReference type="NCBI Taxonomy" id="13658"/>
    <lineage>
        <taxon>Eukaryota</taxon>
        <taxon>Metazoa</taxon>
        <taxon>Ecdysozoa</taxon>
        <taxon>Nematoda</taxon>
        <taxon>Enoplea</taxon>
        <taxon>Dorylaimia</taxon>
        <taxon>Mermithida</taxon>
        <taxon>Mermithoidea</taxon>
        <taxon>Mermithidae</taxon>
        <taxon>Romanomermis</taxon>
    </lineage>
</organism>
<feature type="region of interest" description="Disordered" evidence="1">
    <location>
        <begin position="43"/>
        <end position="65"/>
    </location>
</feature>
<sequence length="65" mass="7036">MIFHDSFCGAPLLCKLSAPPVVHFADLHVDFPIATLPATVCPTNSQNSEFSKKLSSEWKNSDMGG</sequence>
<evidence type="ECO:0000313" key="3">
    <source>
        <dbReference type="WBParaSite" id="nRc.2.0.1.t29403-RA"/>
    </source>
</evidence>
<proteinExistence type="predicted"/>
<dbReference type="Proteomes" id="UP000887565">
    <property type="component" value="Unplaced"/>
</dbReference>
<dbReference type="AlphaFoldDB" id="A0A915JTH4"/>
<accession>A0A915JTH4</accession>
<reference evidence="3" key="1">
    <citation type="submission" date="2022-11" db="UniProtKB">
        <authorList>
            <consortium name="WormBaseParasite"/>
        </authorList>
    </citation>
    <scope>IDENTIFICATION</scope>
</reference>
<dbReference type="WBParaSite" id="nRc.2.0.1.t29403-RA">
    <property type="protein sequence ID" value="nRc.2.0.1.t29403-RA"/>
    <property type="gene ID" value="nRc.2.0.1.g29403"/>
</dbReference>
<name>A0A915JTH4_ROMCU</name>
<protein>
    <submittedName>
        <fullName evidence="3">Uncharacterized protein</fullName>
    </submittedName>
</protein>
<feature type="compositionally biased region" description="Basic and acidic residues" evidence="1">
    <location>
        <begin position="50"/>
        <end position="65"/>
    </location>
</feature>
<evidence type="ECO:0000256" key="1">
    <source>
        <dbReference type="SAM" id="MobiDB-lite"/>
    </source>
</evidence>
<evidence type="ECO:0000313" key="2">
    <source>
        <dbReference type="Proteomes" id="UP000887565"/>
    </source>
</evidence>
<keyword evidence="2" id="KW-1185">Reference proteome</keyword>